<evidence type="ECO:0000313" key="3">
    <source>
        <dbReference type="Proteomes" id="UP001341281"/>
    </source>
</evidence>
<organism evidence="2 3">
    <name type="scientific">Paspalum notatum var. saurae</name>
    <dbReference type="NCBI Taxonomy" id="547442"/>
    <lineage>
        <taxon>Eukaryota</taxon>
        <taxon>Viridiplantae</taxon>
        <taxon>Streptophyta</taxon>
        <taxon>Embryophyta</taxon>
        <taxon>Tracheophyta</taxon>
        <taxon>Spermatophyta</taxon>
        <taxon>Magnoliopsida</taxon>
        <taxon>Liliopsida</taxon>
        <taxon>Poales</taxon>
        <taxon>Poaceae</taxon>
        <taxon>PACMAD clade</taxon>
        <taxon>Panicoideae</taxon>
        <taxon>Andropogonodae</taxon>
        <taxon>Paspaleae</taxon>
        <taxon>Paspalinae</taxon>
        <taxon>Paspalum</taxon>
    </lineage>
</organism>
<evidence type="ECO:0000313" key="2">
    <source>
        <dbReference type="EMBL" id="WVZ59867.1"/>
    </source>
</evidence>
<proteinExistence type="predicted"/>
<evidence type="ECO:0000256" key="1">
    <source>
        <dbReference type="SAM" id="MobiDB-lite"/>
    </source>
</evidence>
<feature type="region of interest" description="Disordered" evidence="1">
    <location>
        <begin position="42"/>
        <end position="73"/>
    </location>
</feature>
<name>A0AAQ3STR5_PASNO</name>
<keyword evidence="3" id="KW-1185">Reference proteome</keyword>
<feature type="non-terminal residue" evidence="2">
    <location>
        <position position="86"/>
    </location>
</feature>
<dbReference type="Proteomes" id="UP001341281">
    <property type="component" value="Chromosome 02"/>
</dbReference>
<dbReference type="AlphaFoldDB" id="A0AAQ3STR5"/>
<dbReference type="EMBL" id="CP144746">
    <property type="protein sequence ID" value="WVZ59867.1"/>
    <property type="molecule type" value="Genomic_DNA"/>
</dbReference>
<reference evidence="2 3" key="1">
    <citation type="submission" date="2024-02" db="EMBL/GenBank/DDBJ databases">
        <title>High-quality chromosome-scale genome assembly of Pensacola bahiagrass (Paspalum notatum Flugge var. saurae).</title>
        <authorList>
            <person name="Vega J.M."/>
            <person name="Podio M."/>
            <person name="Orjuela J."/>
            <person name="Siena L.A."/>
            <person name="Pessino S.C."/>
            <person name="Combes M.C."/>
            <person name="Mariac C."/>
            <person name="Albertini E."/>
            <person name="Pupilli F."/>
            <person name="Ortiz J.P.A."/>
            <person name="Leblanc O."/>
        </authorList>
    </citation>
    <scope>NUCLEOTIDE SEQUENCE [LARGE SCALE GENOMIC DNA]</scope>
    <source>
        <strain evidence="2">R1</strain>
        <tissue evidence="2">Leaf</tissue>
    </source>
</reference>
<protein>
    <submittedName>
        <fullName evidence="2">Uncharacterized protein</fullName>
    </submittedName>
</protein>
<accession>A0AAQ3STR5</accession>
<sequence>KCEILLQLFFVSFFLSFSCARSVFFVPFLAFTPWCPFAILRPVGDDRRPPPTGSEARGSRRRVCVSGSSRRSAPEAGVAYNLRYYL</sequence>
<gene>
    <name evidence="2" type="ORF">U9M48_009959</name>
</gene>